<dbReference type="AlphaFoldDB" id="A0A6J4VD99"/>
<name>A0A6J4VD99_9DEIN</name>
<reference evidence="1" key="1">
    <citation type="submission" date="2020-02" db="EMBL/GenBank/DDBJ databases">
        <authorList>
            <person name="Meier V. D."/>
        </authorList>
    </citation>
    <scope>NUCLEOTIDE SEQUENCE</scope>
    <source>
        <strain evidence="1">AVDCRST_MAG86</strain>
    </source>
</reference>
<organism evidence="1">
    <name type="scientific">uncultured Truepera sp</name>
    <dbReference type="NCBI Taxonomy" id="543023"/>
    <lineage>
        <taxon>Bacteria</taxon>
        <taxon>Thermotogati</taxon>
        <taxon>Deinococcota</taxon>
        <taxon>Deinococci</taxon>
        <taxon>Trueperales</taxon>
        <taxon>Trueperaceae</taxon>
        <taxon>Truepera</taxon>
        <taxon>environmental samples</taxon>
    </lineage>
</organism>
<protein>
    <submittedName>
        <fullName evidence="1">Uncharacterized protein</fullName>
    </submittedName>
</protein>
<accession>A0A6J4VD99</accession>
<gene>
    <name evidence="1" type="ORF">AVDCRST_MAG86-2164</name>
</gene>
<sequence length="41" mass="4307">MGLVFDRTTTLSREAAMTKRLDEAVAASASPPTRVPGYAPA</sequence>
<proteinExistence type="predicted"/>
<evidence type="ECO:0000313" key="1">
    <source>
        <dbReference type="EMBL" id="CAA9575838.1"/>
    </source>
</evidence>
<dbReference type="EMBL" id="CADCWP010000182">
    <property type="protein sequence ID" value="CAA9575838.1"/>
    <property type="molecule type" value="Genomic_DNA"/>
</dbReference>